<feature type="region of interest" description="Disordered" evidence="1">
    <location>
        <begin position="1"/>
        <end position="23"/>
    </location>
</feature>
<evidence type="ECO:0000256" key="1">
    <source>
        <dbReference type="SAM" id="MobiDB-lite"/>
    </source>
</evidence>
<evidence type="ECO:0000313" key="3">
    <source>
        <dbReference type="Proteomes" id="UP001152888"/>
    </source>
</evidence>
<dbReference type="EMBL" id="CAKOFQ010006708">
    <property type="protein sequence ID" value="CAH1963462.1"/>
    <property type="molecule type" value="Genomic_DNA"/>
</dbReference>
<dbReference type="AlphaFoldDB" id="A0A9P0JYB6"/>
<organism evidence="2 3">
    <name type="scientific">Acanthoscelides obtectus</name>
    <name type="common">Bean weevil</name>
    <name type="synonym">Bruchus obtectus</name>
    <dbReference type="NCBI Taxonomy" id="200917"/>
    <lineage>
        <taxon>Eukaryota</taxon>
        <taxon>Metazoa</taxon>
        <taxon>Ecdysozoa</taxon>
        <taxon>Arthropoda</taxon>
        <taxon>Hexapoda</taxon>
        <taxon>Insecta</taxon>
        <taxon>Pterygota</taxon>
        <taxon>Neoptera</taxon>
        <taxon>Endopterygota</taxon>
        <taxon>Coleoptera</taxon>
        <taxon>Polyphaga</taxon>
        <taxon>Cucujiformia</taxon>
        <taxon>Chrysomeloidea</taxon>
        <taxon>Chrysomelidae</taxon>
        <taxon>Bruchinae</taxon>
        <taxon>Bruchini</taxon>
        <taxon>Acanthoscelides</taxon>
    </lineage>
</organism>
<proteinExistence type="predicted"/>
<protein>
    <submittedName>
        <fullName evidence="2">Uncharacterized protein</fullName>
    </submittedName>
</protein>
<name>A0A9P0JYB6_ACAOB</name>
<dbReference type="Proteomes" id="UP001152888">
    <property type="component" value="Unassembled WGS sequence"/>
</dbReference>
<sequence>MGTETPEDRSAATKIGSRRDRTHQQVQEICIVTHLPNQIQSTFVNSNKPTTRLERMCPCRT</sequence>
<keyword evidence="3" id="KW-1185">Reference proteome</keyword>
<evidence type="ECO:0000313" key="2">
    <source>
        <dbReference type="EMBL" id="CAH1963462.1"/>
    </source>
</evidence>
<reference evidence="2" key="1">
    <citation type="submission" date="2022-03" db="EMBL/GenBank/DDBJ databases">
        <authorList>
            <person name="Sayadi A."/>
        </authorList>
    </citation>
    <scope>NUCLEOTIDE SEQUENCE</scope>
</reference>
<gene>
    <name evidence="2" type="ORF">ACAOBT_LOCUS5212</name>
</gene>
<comment type="caution">
    <text evidence="2">The sequence shown here is derived from an EMBL/GenBank/DDBJ whole genome shotgun (WGS) entry which is preliminary data.</text>
</comment>
<accession>A0A9P0JYB6</accession>